<name>A0ABM9D8E5_9BACT</name>
<evidence type="ECO:0008006" key="3">
    <source>
        <dbReference type="Google" id="ProtNLM"/>
    </source>
</evidence>
<reference evidence="1 2" key="1">
    <citation type="submission" date="2022-03" db="EMBL/GenBank/DDBJ databases">
        <authorList>
            <person name="Koch H."/>
        </authorList>
    </citation>
    <scope>NUCLEOTIDE SEQUENCE [LARGE SCALE GENOMIC DNA]</scope>
    <source>
        <strain evidence="1 2">G1</strain>
    </source>
</reference>
<accession>A0ABM9D8E5</accession>
<evidence type="ECO:0000313" key="2">
    <source>
        <dbReference type="Proteomes" id="UP001295463"/>
    </source>
</evidence>
<dbReference type="Proteomes" id="UP001295463">
    <property type="component" value="Chromosome"/>
</dbReference>
<dbReference type="InterPro" id="IPR005358">
    <property type="entry name" value="Puta_zinc/iron-chelating_dom"/>
</dbReference>
<dbReference type="Pfam" id="PF03692">
    <property type="entry name" value="CxxCxxCC"/>
    <property type="match status" value="1"/>
</dbReference>
<evidence type="ECO:0000313" key="1">
    <source>
        <dbReference type="EMBL" id="CAH2031469.1"/>
    </source>
</evidence>
<proteinExistence type="predicted"/>
<organism evidence="1 2">
    <name type="scientific">Trichlorobacter ammonificans</name>
    <dbReference type="NCBI Taxonomy" id="2916410"/>
    <lineage>
        <taxon>Bacteria</taxon>
        <taxon>Pseudomonadati</taxon>
        <taxon>Thermodesulfobacteriota</taxon>
        <taxon>Desulfuromonadia</taxon>
        <taxon>Geobacterales</taxon>
        <taxon>Geobacteraceae</taxon>
        <taxon>Trichlorobacter</taxon>
    </lineage>
</organism>
<sequence length="237" mass="27122">MTGSLNNLKQHHDLICRYRDLLEEVDGWFRGAMARFPEQIACTTGCSHCCRGLFDITLLDGLLVQAGFAQLPADLRERVLDRVSGSVATVRRTWPDFDAPWLLNSYPEDEYDAAMPDEDETPCVLLDDDGRCLIYDHRPMTCRLHGIPHRDSSGEVLFDEWCSLNFTTLDPLRQPDLQFHFSEIFTQEQLLFRELARRLTGQPLNELDTLIPTALLIDFAHFTLPEQLWTSLPNGPS</sequence>
<keyword evidence="2" id="KW-1185">Reference proteome</keyword>
<protein>
    <recommendedName>
        <fullName evidence="3">YkgJ family cysteine cluster protein</fullName>
    </recommendedName>
</protein>
<gene>
    <name evidence="1" type="ORF">GEAMG1_1637</name>
</gene>
<dbReference type="EMBL" id="OW150024">
    <property type="protein sequence ID" value="CAH2031469.1"/>
    <property type="molecule type" value="Genomic_DNA"/>
</dbReference>